<reference evidence="1" key="2">
    <citation type="submission" date="2020-07" db="EMBL/GenBank/DDBJ databases">
        <authorList>
            <person name="Vera ALvarez R."/>
            <person name="Arias-Moreno D.M."/>
            <person name="Jimenez-Jacinto V."/>
            <person name="Jimenez-Bremont J.F."/>
            <person name="Swaminathan K."/>
            <person name="Moose S.P."/>
            <person name="Guerrero-Gonzalez M.L."/>
            <person name="Marino-Ramirez L."/>
            <person name="Landsman D."/>
            <person name="Rodriguez-Kessler M."/>
            <person name="Delgado-Sanchez P."/>
        </authorList>
    </citation>
    <scope>NUCLEOTIDE SEQUENCE</scope>
    <source>
        <tissue evidence="1">Cladode</tissue>
    </source>
</reference>
<dbReference type="EMBL" id="GISG01279247">
    <property type="protein sequence ID" value="MBA4678412.1"/>
    <property type="molecule type" value="Transcribed_RNA"/>
</dbReference>
<sequence>MPQTQLNLTVTTLMHKKKQGRALSFPQNVRQDFDRTQVILSRGFYQSRQQNWWHQRFYQAFALSHGMEDSPCPNLLLRRRKVLLIPFLLISFQRVSRQHNSI</sequence>
<accession>A0A7C9AWJ7</accession>
<dbReference type="AlphaFoldDB" id="A0A7C9AWJ7"/>
<name>A0A7C9AWJ7_OPUST</name>
<reference evidence="1" key="1">
    <citation type="journal article" date="2013" name="J. Plant Res.">
        <title>Effect of fungi and light on seed germination of three Opuntia species from semiarid lands of central Mexico.</title>
        <authorList>
            <person name="Delgado-Sanchez P."/>
            <person name="Jimenez-Bremont J.F."/>
            <person name="Guerrero-Gonzalez Mde L."/>
            <person name="Flores J."/>
        </authorList>
    </citation>
    <scope>NUCLEOTIDE SEQUENCE</scope>
    <source>
        <tissue evidence="1">Cladode</tissue>
    </source>
</reference>
<proteinExistence type="predicted"/>
<evidence type="ECO:0000313" key="1">
    <source>
        <dbReference type="EMBL" id="MBA4678412.1"/>
    </source>
</evidence>
<protein>
    <submittedName>
        <fullName evidence="1">Uncharacterized protein</fullName>
    </submittedName>
</protein>
<organism evidence="1">
    <name type="scientific">Opuntia streptacantha</name>
    <name type="common">Prickly pear cactus</name>
    <name type="synonym">Opuntia cardona</name>
    <dbReference type="NCBI Taxonomy" id="393608"/>
    <lineage>
        <taxon>Eukaryota</taxon>
        <taxon>Viridiplantae</taxon>
        <taxon>Streptophyta</taxon>
        <taxon>Embryophyta</taxon>
        <taxon>Tracheophyta</taxon>
        <taxon>Spermatophyta</taxon>
        <taxon>Magnoliopsida</taxon>
        <taxon>eudicotyledons</taxon>
        <taxon>Gunneridae</taxon>
        <taxon>Pentapetalae</taxon>
        <taxon>Caryophyllales</taxon>
        <taxon>Cactineae</taxon>
        <taxon>Cactaceae</taxon>
        <taxon>Opuntioideae</taxon>
        <taxon>Opuntia</taxon>
    </lineage>
</organism>